<dbReference type="Pfam" id="PF00155">
    <property type="entry name" value="Aminotran_1_2"/>
    <property type="match status" value="1"/>
</dbReference>
<dbReference type="PANTHER" id="PTHR42885:SF2">
    <property type="entry name" value="HISTIDINOL-PHOSPHATE AMINOTRANSFERASE"/>
    <property type="match status" value="1"/>
</dbReference>
<dbReference type="NCBIfam" id="TIGR01141">
    <property type="entry name" value="hisC"/>
    <property type="match status" value="1"/>
</dbReference>
<evidence type="ECO:0000256" key="10">
    <source>
        <dbReference type="ARBA" id="ARBA00047481"/>
    </source>
</evidence>
<dbReference type="PANTHER" id="PTHR42885">
    <property type="entry name" value="HISTIDINOL-PHOSPHATE AMINOTRANSFERASE-RELATED"/>
    <property type="match status" value="1"/>
</dbReference>
<accession>A0AAU9C6Q8</accession>
<keyword evidence="14" id="KW-1185">Reference proteome</keyword>
<keyword evidence="7 11" id="KW-0808">Transferase</keyword>
<evidence type="ECO:0000256" key="2">
    <source>
        <dbReference type="ARBA" id="ARBA00005011"/>
    </source>
</evidence>
<evidence type="ECO:0000256" key="1">
    <source>
        <dbReference type="ARBA" id="ARBA00001933"/>
    </source>
</evidence>
<proteinExistence type="inferred from homology"/>
<organism evidence="13 14">
    <name type="scientific">Methylomarinovum tepidoasis</name>
    <dbReference type="NCBI Taxonomy" id="2840183"/>
    <lineage>
        <taxon>Bacteria</taxon>
        <taxon>Pseudomonadati</taxon>
        <taxon>Pseudomonadota</taxon>
        <taxon>Gammaproteobacteria</taxon>
        <taxon>Methylococcales</taxon>
        <taxon>Methylothermaceae</taxon>
        <taxon>Methylomarinovum</taxon>
    </lineage>
</organism>
<keyword evidence="5 11" id="KW-0032">Aminotransferase</keyword>
<dbReference type="InterPro" id="IPR015421">
    <property type="entry name" value="PyrdxlP-dep_Trfase_major"/>
</dbReference>
<dbReference type="RefSeq" id="WP_286291102.1">
    <property type="nucleotide sequence ID" value="NZ_AP024718.1"/>
</dbReference>
<dbReference type="InterPro" id="IPR005861">
    <property type="entry name" value="HisP_aminotrans"/>
</dbReference>
<evidence type="ECO:0000256" key="5">
    <source>
        <dbReference type="ARBA" id="ARBA00022576"/>
    </source>
</evidence>
<dbReference type="Gene3D" id="3.90.1150.10">
    <property type="entry name" value="Aspartate Aminotransferase, domain 1"/>
    <property type="match status" value="1"/>
</dbReference>
<dbReference type="CDD" id="cd00609">
    <property type="entry name" value="AAT_like"/>
    <property type="match status" value="1"/>
</dbReference>
<dbReference type="SUPFAM" id="SSF53383">
    <property type="entry name" value="PLP-dependent transferases"/>
    <property type="match status" value="1"/>
</dbReference>
<dbReference type="EMBL" id="AP024718">
    <property type="protein sequence ID" value="BCX88894.1"/>
    <property type="molecule type" value="Genomic_DNA"/>
</dbReference>
<comment type="catalytic activity">
    <reaction evidence="10 11">
        <text>L-histidinol phosphate + 2-oxoglutarate = 3-(imidazol-4-yl)-2-oxopropyl phosphate + L-glutamate</text>
        <dbReference type="Rhea" id="RHEA:23744"/>
        <dbReference type="ChEBI" id="CHEBI:16810"/>
        <dbReference type="ChEBI" id="CHEBI:29985"/>
        <dbReference type="ChEBI" id="CHEBI:57766"/>
        <dbReference type="ChEBI" id="CHEBI:57980"/>
        <dbReference type="EC" id="2.6.1.9"/>
    </reaction>
</comment>
<keyword evidence="8 11" id="KW-0663">Pyridoxal phosphate</keyword>
<comment type="pathway">
    <text evidence="2 11">Amino-acid biosynthesis; L-histidine biosynthesis; L-histidine from 5-phospho-alpha-D-ribose 1-diphosphate: step 7/9.</text>
</comment>
<comment type="subunit">
    <text evidence="4 11">Homodimer.</text>
</comment>
<evidence type="ECO:0000256" key="8">
    <source>
        <dbReference type="ARBA" id="ARBA00022898"/>
    </source>
</evidence>
<dbReference type="InterPro" id="IPR015424">
    <property type="entry name" value="PyrdxlP-dep_Trfase"/>
</dbReference>
<protein>
    <recommendedName>
        <fullName evidence="11">Histidinol-phosphate aminotransferase</fullName>
        <ecNumber evidence="11">2.6.1.9</ecNumber>
    </recommendedName>
    <alternativeName>
        <fullName evidence="11">Imidazole acetol-phosphate transaminase</fullName>
    </alternativeName>
</protein>
<evidence type="ECO:0000313" key="14">
    <source>
        <dbReference type="Proteomes" id="UP001321450"/>
    </source>
</evidence>
<dbReference type="GO" id="GO:0030170">
    <property type="term" value="F:pyridoxal phosphate binding"/>
    <property type="evidence" value="ECO:0007669"/>
    <property type="project" value="InterPro"/>
</dbReference>
<dbReference type="GO" id="GO:0004400">
    <property type="term" value="F:histidinol-phosphate transaminase activity"/>
    <property type="evidence" value="ECO:0007669"/>
    <property type="project" value="UniProtKB-UniRule"/>
</dbReference>
<keyword evidence="9 11" id="KW-0368">Histidine biosynthesis</keyword>
<keyword evidence="6 11" id="KW-0028">Amino-acid biosynthesis</keyword>
<evidence type="ECO:0000256" key="7">
    <source>
        <dbReference type="ARBA" id="ARBA00022679"/>
    </source>
</evidence>
<comment type="cofactor">
    <cofactor evidence="1 11">
        <name>pyridoxal 5'-phosphate</name>
        <dbReference type="ChEBI" id="CHEBI:597326"/>
    </cofactor>
</comment>
<evidence type="ECO:0000256" key="3">
    <source>
        <dbReference type="ARBA" id="ARBA00007970"/>
    </source>
</evidence>
<evidence type="ECO:0000259" key="12">
    <source>
        <dbReference type="Pfam" id="PF00155"/>
    </source>
</evidence>
<dbReference type="HAMAP" id="MF_01023">
    <property type="entry name" value="HisC_aminotrans_2"/>
    <property type="match status" value="1"/>
</dbReference>
<name>A0AAU9C6Q8_9GAMM</name>
<sequence>MRPEDFFRPDILAASAYHVPDATGFIKLDAMENPYDWPPEMVEAWLDHLRRAHPNRYPDPQAPALKQALRRHAQVPEGMEILLGNGSDEIIQILLMALVGRNHATVLAPQPTFVMYQEIARWLNLDFVGVPLQADFGLDRAAMLEAIARHRPEIIFLAYPNNPTGNLFDAALMEEIIRRTPGLVVVDEAYAPFAQATFMDRLETFDNLLVMRTLSKLGLAGLRLGFLTGRPEWLRHFDKLRLPYNINILTQLSAEFALDHAEVFERQTAAIRAERDRLFQALSLLPGVQAFPSAANFILLQVPGAGKVFEALKRRGILVKNLSPAGGPLSDCLRVTVGTPEENQAFLDALRTVLLRQIPADGSERA</sequence>
<feature type="domain" description="Aminotransferase class I/classII large" evidence="12">
    <location>
        <begin position="25"/>
        <end position="350"/>
    </location>
</feature>
<reference evidence="14" key="1">
    <citation type="journal article" date="2024" name="Int. J. Syst. Evol. Microbiol.">
        <title>Methylomarinovum tepidoasis sp. nov., a moderately thermophilic methanotroph of the family Methylothermaceae isolated from a deep-sea hydrothermal field.</title>
        <authorList>
            <person name="Hirayama H."/>
            <person name="Takaki Y."/>
            <person name="Abe M."/>
            <person name="Miyazaki M."/>
            <person name="Uematsu K."/>
            <person name="Matsui Y."/>
            <person name="Takai K."/>
        </authorList>
    </citation>
    <scope>NUCLEOTIDE SEQUENCE [LARGE SCALE GENOMIC DNA]</scope>
    <source>
        <strain evidence="14">IN45</strain>
    </source>
</reference>
<evidence type="ECO:0000256" key="6">
    <source>
        <dbReference type="ARBA" id="ARBA00022605"/>
    </source>
</evidence>
<dbReference type="KEGG" id="meiy:MIN45_P1264"/>
<feature type="modified residue" description="N6-(pyridoxal phosphate)lysine" evidence="11">
    <location>
        <position position="216"/>
    </location>
</feature>
<comment type="similarity">
    <text evidence="3 11">Belongs to the class-II pyridoxal-phosphate-dependent aminotransferase family. Histidinol-phosphate aminotransferase subfamily.</text>
</comment>
<dbReference type="Proteomes" id="UP001321450">
    <property type="component" value="Chromosome"/>
</dbReference>
<evidence type="ECO:0000256" key="9">
    <source>
        <dbReference type="ARBA" id="ARBA00023102"/>
    </source>
</evidence>
<dbReference type="EC" id="2.6.1.9" evidence="11"/>
<dbReference type="GO" id="GO:0000105">
    <property type="term" value="P:L-histidine biosynthetic process"/>
    <property type="evidence" value="ECO:0007669"/>
    <property type="project" value="UniProtKB-UniRule"/>
</dbReference>
<evidence type="ECO:0000313" key="13">
    <source>
        <dbReference type="EMBL" id="BCX88894.1"/>
    </source>
</evidence>
<dbReference type="Gene3D" id="3.40.640.10">
    <property type="entry name" value="Type I PLP-dependent aspartate aminotransferase-like (Major domain)"/>
    <property type="match status" value="1"/>
</dbReference>
<dbReference type="InterPro" id="IPR004839">
    <property type="entry name" value="Aminotransferase_I/II_large"/>
</dbReference>
<evidence type="ECO:0000256" key="4">
    <source>
        <dbReference type="ARBA" id="ARBA00011738"/>
    </source>
</evidence>
<dbReference type="InterPro" id="IPR015422">
    <property type="entry name" value="PyrdxlP-dep_Trfase_small"/>
</dbReference>
<gene>
    <name evidence="11" type="primary">hisC</name>
    <name evidence="13" type="ORF">MIN45_P1264</name>
</gene>
<dbReference type="AlphaFoldDB" id="A0AAU9C6Q8"/>
<evidence type="ECO:0000256" key="11">
    <source>
        <dbReference type="HAMAP-Rule" id="MF_01023"/>
    </source>
</evidence>